<dbReference type="Gramene" id="PRQ46916">
    <property type="protein sequence ID" value="PRQ46916"/>
    <property type="gene ID" value="RchiOBHm_Chr2g0094141"/>
</dbReference>
<feature type="region of interest" description="Disordered" evidence="1">
    <location>
        <begin position="133"/>
        <end position="153"/>
    </location>
</feature>
<evidence type="ECO:0000256" key="1">
    <source>
        <dbReference type="SAM" id="MobiDB-lite"/>
    </source>
</evidence>
<protein>
    <recommendedName>
        <fullName evidence="5">Hydroxyproline-rich glycoprotein family protein</fullName>
    </recommendedName>
</protein>
<feature type="region of interest" description="Disordered" evidence="1">
    <location>
        <begin position="210"/>
        <end position="447"/>
    </location>
</feature>
<feature type="region of interest" description="Disordered" evidence="1">
    <location>
        <begin position="466"/>
        <end position="519"/>
    </location>
</feature>
<evidence type="ECO:0000313" key="4">
    <source>
        <dbReference type="Proteomes" id="UP000238479"/>
    </source>
</evidence>
<dbReference type="OrthoDB" id="1929225at2759"/>
<feature type="compositionally biased region" description="Pro residues" evidence="1">
    <location>
        <begin position="332"/>
        <end position="351"/>
    </location>
</feature>
<feature type="transmembrane region" description="Helical" evidence="2">
    <location>
        <begin position="12"/>
        <end position="33"/>
    </location>
</feature>
<dbReference type="OMA" id="CGIFARK"/>
<keyword evidence="2" id="KW-0812">Transmembrane</keyword>
<dbReference type="AlphaFoldDB" id="A0A2P6RKF4"/>
<name>A0A2P6RKF4_ROSCH</name>
<dbReference type="EMBL" id="PDCK01000040">
    <property type="protein sequence ID" value="PRQ46916.1"/>
    <property type="molecule type" value="Genomic_DNA"/>
</dbReference>
<feature type="compositionally biased region" description="Basic residues" evidence="1">
    <location>
        <begin position="312"/>
        <end position="321"/>
    </location>
</feature>
<dbReference type="Proteomes" id="UP000238479">
    <property type="component" value="Chromosome 2"/>
</dbReference>
<proteinExistence type="predicted"/>
<keyword evidence="2" id="KW-1133">Transmembrane helix</keyword>
<sequence length="549" mass="61211">MPRRHQSSSPLLSLPVLIILLPTIILLFLIYTIPPLLSLTSQLLQPTVSVKRSWDSLNVFLVIFAILCGVFARKNDDGLPDPDDDHVHIHNASDPLLGSAINRTTSSPQPEPALLIPQQQWFGYSERTSKMYDTPVRTPENVGGGRLRRRSSYPDLRQAESLWQTVDDDQSKCQFRFFDDFEISNYRTHRHHRESSSDDVKEIPVDTFVLQSSSPAPKPPAPSPPPPPPPPPRHEKQRTYETVGRRKVEDVKVEEVRSTPPPTPPPPPPPRPVAPPSPMRVRSDQKHGRLERRKSNVKKEIAMVWNSVLSNQRKRKRRQKTTRNNIYDTATPEPPPEQQQPPPPPPPPPPSSVFHNLFKKGSKTKKVHSVSTTAPPPPPPPPPPTVSARKHRTRSSNPPPAPTTPPRPPPAAHSRRRPPLPTKPSTSYEDNVNSGCQSPLIPIPPPPPFKMPELKFFVKGDFVKIRSSQSSRCGSPEPEEEDDAMPGGKGESQSSTVKIADGGDGAGRGSPSVFCPSPDVNAKADNFIARLRDEWRLEKMNSLREKTMK</sequence>
<feature type="compositionally biased region" description="Pro residues" evidence="1">
    <location>
        <begin position="374"/>
        <end position="385"/>
    </location>
</feature>
<feature type="compositionally biased region" description="Basic and acidic residues" evidence="1">
    <location>
        <begin position="281"/>
        <end position="301"/>
    </location>
</feature>
<feature type="compositionally biased region" description="Pro residues" evidence="1">
    <location>
        <begin position="259"/>
        <end position="278"/>
    </location>
</feature>
<evidence type="ECO:0008006" key="5">
    <source>
        <dbReference type="Google" id="ProtNLM"/>
    </source>
</evidence>
<dbReference type="InterPro" id="IPR008480">
    <property type="entry name" value="DUF761_pln"/>
</dbReference>
<reference evidence="3 4" key="1">
    <citation type="journal article" date="2018" name="Nat. Genet.">
        <title>The Rosa genome provides new insights in the design of modern roses.</title>
        <authorList>
            <person name="Bendahmane M."/>
        </authorList>
    </citation>
    <scope>NUCLEOTIDE SEQUENCE [LARGE SCALE GENOMIC DNA]</scope>
    <source>
        <strain evidence="4">cv. Old Blush</strain>
    </source>
</reference>
<feature type="compositionally biased region" description="Pro residues" evidence="1">
    <location>
        <begin position="397"/>
        <end position="411"/>
    </location>
</feature>
<keyword evidence="4" id="KW-1185">Reference proteome</keyword>
<comment type="caution">
    <text evidence="3">The sequence shown here is derived from an EMBL/GenBank/DDBJ whole genome shotgun (WGS) entry which is preliminary data.</text>
</comment>
<gene>
    <name evidence="3" type="ORF">RchiOBHm_Chr2g0094141</name>
</gene>
<feature type="compositionally biased region" description="Basic residues" evidence="1">
    <location>
        <begin position="357"/>
        <end position="368"/>
    </location>
</feature>
<evidence type="ECO:0000256" key="2">
    <source>
        <dbReference type="SAM" id="Phobius"/>
    </source>
</evidence>
<dbReference type="STRING" id="74649.A0A2P6RKF4"/>
<feature type="compositionally biased region" description="Basic and acidic residues" evidence="1">
    <location>
        <begin position="232"/>
        <end position="257"/>
    </location>
</feature>
<feature type="compositionally biased region" description="Pro residues" evidence="1">
    <location>
        <begin position="216"/>
        <end position="231"/>
    </location>
</feature>
<accession>A0A2P6RKF4</accession>
<dbReference type="PANTHER" id="PTHR33098">
    <property type="entry name" value="COTTON FIBER (DUF761)"/>
    <property type="match status" value="1"/>
</dbReference>
<dbReference type="Pfam" id="PF05553">
    <property type="entry name" value="DUF761"/>
    <property type="match status" value="1"/>
</dbReference>
<evidence type="ECO:0000313" key="3">
    <source>
        <dbReference type="EMBL" id="PRQ46916.1"/>
    </source>
</evidence>
<keyword evidence="2" id="KW-0472">Membrane</keyword>
<dbReference type="PANTHER" id="PTHR33098:SF71">
    <property type="entry name" value="HYDROXYPROLINE-RICH GLYCOPROTEIN FAMILY PROTEIN"/>
    <property type="match status" value="1"/>
</dbReference>
<organism evidence="3 4">
    <name type="scientific">Rosa chinensis</name>
    <name type="common">China rose</name>
    <dbReference type="NCBI Taxonomy" id="74649"/>
    <lineage>
        <taxon>Eukaryota</taxon>
        <taxon>Viridiplantae</taxon>
        <taxon>Streptophyta</taxon>
        <taxon>Embryophyta</taxon>
        <taxon>Tracheophyta</taxon>
        <taxon>Spermatophyta</taxon>
        <taxon>Magnoliopsida</taxon>
        <taxon>eudicotyledons</taxon>
        <taxon>Gunneridae</taxon>
        <taxon>Pentapetalae</taxon>
        <taxon>rosids</taxon>
        <taxon>fabids</taxon>
        <taxon>Rosales</taxon>
        <taxon>Rosaceae</taxon>
        <taxon>Rosoideae</taxon>
        <taxon>Rosoideae incertae sedis</taxon>
        <taxon>Rosa</taxon>
    </lineage>
</organism>
<feature type="compositionally biased region" description="Polar residues" evidence="1">
    <location>
        <begin position="423"/>
        <end position="437"/>
    </location>
</feature>